<dbReference type="EMBL" id="ASXJ01000363">
    <property type="protein sequence ID" value="ERL99776.1"/>
    <property type="molecule type" value="Genomic_DNA"/>
</dbReference>
<dbReference type="GO" id="GO:0003676">
    <property type="term" value="F:nucleic acid binding"/>
    <property type="evidence" value="ECO:0007669"/>
    <property type="project" value="InterPro"/>
</dbReference>
<dbReference type="Gene3D" id="3.40.1350.10">
    <property type="match status" value="1"/>
</dbReference>
<gene>
    <name evidence="5" type="ORF">Q644_09080</name>
</gene>
<dbReference type="InterPro" id="IPR011856">
    <property type="entry name" value="tRNA_endonuc-like_dom_sf"/>
</dbReference>
<evidence type="ECO:0000259" key="4">
    <source>
        <dbReference type="SMART" id="SM00990"/>
    </source>
</evidence>
<comment type="cofactor">
    <cofactor evidence="1">
        <name>Mg(2+)</name>
        <dbReference type="ChEBI" id="CHEBI:18420"/>
    </cofactor>
</comment>
<dbReference type="Pfam" id="PF08774">
    <property type="entry name" value="VRR_NUC"/>
    <property type="match status" value="1"/>
</dbReference>
<dbReference type="InterPro" id="IPR014883">
    <property type="entry name" value="VRR_NUC"/>
</dbReference>
<dbReference type="GO" id="GO:0004518">
    <property type="term" value="F:nuclease activity"/>
    <property type="evidence" value="ECO:0007669"/>
    <property type="project" value="UniProtKB-KW"/>
</dbReference>
<sequence>MTRRQSESAIQIAVAEFLKLSLPDSVKAFHVPNGGRRDARTGARLKREGVKAGAPDWVLLRQGGACGLIELKTESGNLSGVQREWRDWCGENGVPYAVCRSVGDVQSVLVDWNIPLKGGRVSA</sequence>
<organism evidence="5 6">
    <name type="scientific">Brucella intermedia 229E</name>
    <dbReference type="NCBI Taxonomy" id="1337887"/>
    <lineage>
        <taxon>Bacteria</taxon>
        <taxon>Pseudomonadati</taxon>
        <taxon>Pseudomonadota</taxon>
        <taxon>Alphaproteobacteria</taxon>
        <taxon>Hyphomicrobiales</taxon>
        <taxon>Brucellaceae</taxon>
        <taxon>Brucella/Ochrobactrum group</taxon>
        <taxon>Brucella</taxon>
    </lineage>
</organism>
<evidence type="ECO:0000313" key="6">
    <source>
        <dbReference type="Proteomes" id="UP000016842"/>
    </source>
</evidence>
<dbReference type="AlphaFoldDB" id="U4VAN0"/>
<evidence type="ECO:0000256" key="3">
    <source>
        <dbReference type="ARBA" id="ARBA00022801"/>
    </source>
</evidence>
<dbReference type="Proteomes" id="UP000016842">
    <property type="component" value="Unassembled WGS sequence"/>
</dbReference>
<name>U4VAN0_9HYPH</name>
<protein>
    <recommendedName>
        <fullName evidence="4">VRR-NUC domain-containing protein</fullName>
    </recommendedName>
</protein>
<accession>U4VAN0</accession>
<keyword evidence="2" id="KW-0540">Nuclease</keyword>
<evidence type="ECO:0000313" key="5">
    <source>
        <dbReference type="EMBL" id="ERL99776.1"/>
    </source>
</evidence>
<evidence type="ECO:0000256" key="1">
    <source>
        <dbReference type="ARBA" id="ARBA00001946"/>
    </source>
</evidence>
<dbReference type="PATRIC" id="fig|1337887.3.peg.5277"/>
<keyword evidence="3" id="KW-0378">Hydrolase</keyword>
<evidence type="ECO:0000256" key="2">
    <source>
        <dbReference type="ARBA" id="ARBA00022722"/>
    </source>
</evidence>
<proteinExistence type="predicted"/>
<dbReference type="SMART" id="SM00990">
    <property type="entry name" value="VRR_NUC"/>
    <property type="match status" value="1"/>
</dbReference>
<reference evidence="5 6" key="1">
    <citation type="journal article" date="2014" name="FEMS Microbiol. Lett.">
        <title>Genome sequencing analysis reveals virulence-related gene content of Ochrobactrum intermedium strain 229E, a urease-positive strain isolated from the human gastric niche.</title>
        <authorList>
            <person name="Kulkarni G.J."/>
            <person name="Shetty S."/>
            <person name="Dharne M.S."/>
            <person name="Shouche Y.S."/>
        </authorList>
    </citation>
    <scope>NUCLEOTIDE SEQUENCE [LARGE SCALE GENOMIC DNA]</scope>
    <source>
        <strain evidence="5 6">229E</strain>
    </source>
</reference>
<feature type="domain" description="VRR-NUC" evidence="4">
    <location>
        <begin position="5"/>
        <end position="103"/>
    </location>
</feature>
<dbReference type="GO" id="GO:0016788">
    <property type="term" value="F:hydrolase activity, acting on ester bonds"/>
    <property type="evidence" value="ECO:0007669"/>
    <property type="project" value="InterPro"/>
</dbReference>
<comment type="caution">
    <text evidence="5">The sequence shown here is derived from an EMBL/GenBank/DDBJ whole genome shotgun (WGS) entry which is preliminary data.</text>
</comment>